<organism evidence="4">
    <name type="scientific">Soboliphyme baturini</name>
    <dbReference type="NCBI Taxonomy" id="241478"/>
    <lineage>
        <taxon>Eukaryota</taxon>
        <taxon>Metazoa</taxon>
        <taxon>Ecdysozoa</taxon>
        <taxon>Nematoda</taxon>
        <taxon>Enoplea</taxon>
        <taxon>Dorylaimia</taxon>
        <taxon>Dioctophymatida</taxon>
        <taxon>Dioctophymatoidea</taxon>
        <taxon>Soboliphymatidae</taxon>
        <taxon>Soboliphyme</taxon>
    </lineage>
</organism>
<sequence length="130" mass="14990">MLPEEMQEYLEDPQKKETAILAIRYGDPVEQYLTLGYKRVFLMKEDQGEFNSKFQSGLLEAAAECCGLKRVDLPRGSQKRSSWWTREVQLAAKEKKVAFKKYVGNKEPETRMRHGERHKDGSESSGESQS</sequence>
<evidence type="ECO:0000256" key="1">
    <source>
        <dbReference type="SAM" id="MobiDB-lite"/>
    </source>
</evidence>
<protein>
    <submittedName>
        <fullName evidence="4">XPA_C domain-containing protein</fullName>
    </submittedName>
</protein>
<dbReference type="WBParaSite" id="SBAD_0001326401-mRNA-1">
    <property type="protein sequence ID" value="SBAD_0001326401-mRNA-1"/>
    <property type="gene ID" value="SBAD_0001326401"/>
</dbReference>
<feature type="region of interest" description="Disordered" evidence="1">
    <location>
        <begin position="103"/>
        <end position="130"/>
    </location>
</feature>
<evidence type="ECO:0000313" key="3">
    <source>
        <dbReference type="Proteomes" id="UP000270296"/>
    </source>
</evidence>
<dbReference type="EMBL" id="UZAM01019075">
    <property type="protein sequence ID" value="VDP52269.1"/>
    <property type="molecule type" value="Genomic_DNA"/>
</dbReference>
<name>A0A183JAF3_9BILA</name>
<dbReference type="AlphaFoldDB" id="A0A183JAF3"/>
<keyword evidence="3" id="KW-1185">Reference proteome</keyword>
<reference evidence="2 3" key="2">
    <citation type="submission" date="2018-11" db="EMBL/GenBank/DDBJ databases">
        <authorList>
            <consortium name="Pathogen Informatics"/>
        </authorList>
    </citation>
    <scope>NUCLEOTIDE SEQUENCE [LARGE SCALE GENOMIC DNA]</scope>
</reference>
<evidence type="ECO:0000313" key="4">
    <source>
        <dbReference type="WBParaSite" id="SBAD_0001326401-mRNA-1"/>
    </source>
</evidence>
<reference evidence="4" key="1">
    <citation type="submission" date="2016-06" db="UniProtKB">
        <authorList>
            <consortium name="WormBaseParasite"/>
        </authorList>
    </citation>
    <scope>IDENTIFICATION</scope>
</reference>
<evidence type="ECO:0000313" key="2">
    <source>
        <dbReference type="EMBL" id="VDP52269.1"/>
    </source>
</evidence>
<gene>
    <name evidence="2" type="ORF">SBAD_LOCUS12851</name>
</gene>
<accession>A0A183JAF3</accession>
<dbReference type="OrthoDB" id="5919286at2759"/>
<proteinExistence type="predicted"/>
<dbReference type="Proteomes" id="UP000270296">
    <property type="component" value="Unassembled WGS sequence"/>
</dbReference>
<feature type="compositionally biased region" description="Basic and acidic residues" evidence="1">
    <location>
        <begin position="104"/>
        <end position="122"/>
    </location>
</feature>